<dbReference type="Pfam" id="PF01934">
    <property type="entry name" value="HepT-like"/>
    <property type="match status" value="1"/>
</dbReference>
<gene>
    <name evidence="5" type="ORF">LCGC14_0688360</name>
</gene>
<dbReference type="GO" id="GO:0110001">
    <property type="term" value="C:toxin-antitoxin complex"/>
    <property type="evidence" value="ECO:0007669"/>
    <property type="project" value="InterPro"/>
</dbReference>
<keyword evidence="1" id="KW-1277">Toxin-antitoxin system</keyword>
<dbReference type="Gene3D" id="1.20.120.580">
    <property type="entry name" value="bsu32300-like"/>
    <property type="match status" value="1"/>
</dbReference>
<keyword evidence="3" id="KW-0378">Hydrolase</keyword>
<dbReference type="GO" id="GO:0004540">
    <property type="term" value="F:RNA nuclease activity"/>
    <property type="evidence" value="ECO:0007669"/>
    <property type="project" value="InterPro"/>
</dbReference>
<sequence>MVRFRNLLGHFYLEIDNEIIYNILQNNLKDFISFKEVKEFIEGKRDEPWESSNEDFGAYWMMTLKPALMKEIKYGFDALIDFKFIKKQVYNNIFENIGNNFNYENISDIFKKGQTVEKIAEIPVNKHTKAQRSPEVRAKKSAGMKAYWERMNHKRG</sequence>
<evidence type="ECO:0000256" key="3">
    <source>
        <dbReference type="ARBA" id="ARBA00022801"/>
    </source>
</evidence>
<keyword evidence="2" id="KW-0540">Nuclease</keyword>
<organism evidence="5">
    <name type="scientific">marine sediment metagenome</name>
    <dbReference type="NCBI Taxonomy" id="412755"/>
    <lineage>
        <taxon>unclassified sequences</taxon>
        <taxon>metagenomes</taxon>
        <taxon>ecological metagenomes</taxon>
    </lineage>
</organism>
<evidence type="ECO:0008006" key="6">
    <source>
        <dbReference type="Google" id="ProtNLM"/>
    </source>
</evidence>
<dbReference type="GO" id="GO:0016787">
    <property type="term" value="F:hydrolase activity"/>
    <property type="evidence" value="ECO:0007669"/>
    <property type="project" value="UniProtKB-KW"/>
</dbReference>
<name>A0A0F9TU78_9ZZZZ</name>
<comment type="caution">
    <text evidence="5">The sequence shown here is derived from an EMBL/GenBank/DDBJ whole genome shotgun (WGS) entry which is preliminary data.</text>
</comment>
<comment type="similarity">
    <text evidence="4">Belongs to the HepT RNase toxin family.</text>
</comment>
<evidence type="ECO:0000256" key="1">
    <source>
        <dbReference type="ARBA" id="ARBA00022649"/>
    </source>
</evidence>
<dbReference type="InterPro" id="IPR008201">
    <property type="entry name" value="HepT-like"/>
</dbReference>
<proteinExistence type="inferred from homology"/>
<reference evidence="5" key="1">
    <citation type="journal article" date="2015" name="Nature">
        <title>Complex archaea that bridge the gap between prokaryotes and eukaryotes.</title>
        <authorList>
            <person name="Spang A."/>
            <person name="Saw J.H."/>
            <person name="Jorgensen S.L."/>
            <person name="Zaremba-Niedzwiedzka K."/>
            <person name="Martijn J."/>
            <person name="Lind A.E."/>
            <person name="van Eijk R."/>
            <person name="Schleper C."/>
            <person name="Guy L."/>
            <person name="Ettema T.J."/>
        </authorList>
    </citation>
    <scope>NUCLEOTIDE SEQUENCE</scope>
</reference>
<evidence type="ECO:0000256" key="4">
    <source>
        <dbReference type="ARBA" id="ARBA00024207"/>
    </source>
</evidence>
<evidence type="ECO:0000256" key="2">
    <source>
        <dbReference type="ARBA" id="ARBA00022722"/>
    </source>
</evidence>
<dbReference type="AlphaFoldDB" id="A0A0F9TU78"/>
<protein>
    <recommendedName>
        <fullName evidence="6">DUF86 domain-containing protein</fullName>
    </recommendedName>
</protein>
<evidence type="ECO:0000313" key="5">
    <source>
        <dbReference type="EMBL" id="KKN44918.1"/>
    </source>
</evidence>
<dbReference type="EMBL" id="LAZR01001420">
    <property type="protein sequence ID" value="KKN44918.1"/>
    <property type="molecule type" value="Genomic_DNA"/>
</dbReference>
<accession>A0A0F9TU78</accession>
<dbReference type="InterPro" id="IPR037038">
    <property type="entry name" value="HepT-like_sf"/>
</dbReference>